<dbReference type="STRING" id="1810919.A0A3D8QVP9"/>
<name>A0A3D8QVP9_9EURO</name>
<dbReference type="Proteomes" id="UP000256690">
    <property type="component" value="Unassembled WGS sequence"/>
</dbReference>
<proteinExistence type="predicted"/>
<accession>A0A3D8QVP9</accession>
<feature type="region of interest" description="Disordered" evidence="1">
    <location>
        <begin position="559"/>
        <end position="658"/>
    </location>
</feature>
<dbReference type="RefSeq" id="XP_026599950.1">
    <property type="nucleotide sequence ID" value="XM_026751602.1"/>
</dbReference>
<feature type="compositionally biased region" description="Acidic residues" evidence="1">
    <location>
        <begin position="646"/>
        <end position="658"/>
    </location>
</feature>
<protein>
    <submittedName>
        <fullName evidence="2">Uncharacterized protein</fullName>
    </submittedName>
</protein>
<dbReference type="GeneID" id="38119956"/>
<comment type="caution">
    <text evidence="2">The sequence shown here is derived from an EMBL/GenBank/DDBJ whole genome shotgun (WGS) entry which is preliminary data.</text>
</comment>
<gene>
    <name evidence="2" type="ORF">DSM5745_09586</name>
</gene>
<dbReference type="AlphaFoldDB" id="A0A3D8QVP9"/>
<evidence type="ECO:0000256" key="1">
    <source>
        <dbReference type="SAM" id="MobiDB-lite"/>
    </source>
</evidence>
<evidence type="ECO:0000313" key="3">
    <source>
        <dbReference type="Proteomes" id="UP000256690"/>
    </source>
</evidence>
<organism evidence="2 3">
    <name type="scientific">Aspergillus mulundensis</name>
    <dbReference type="NCBI Taxonomy" id="1810919"/>
    <lineage>
        <taxon>Eukaryota</taxon>
        <taxon>Fungi</taxon>
        <taxon>Dikarya</taxon>
        <taxon>Ascomycota</taxon>
        <taxon>Pezizomycotina</taxon>
        <taxon>Eurotiomycetes</taxon>
        <taxon>Eurotiomycetidae</taxon>
        <taxon>Eurotiales</taxon>
        <taxon>Aspergillaceae</taxon>
        <taxon>Aspergillus</taxon>
        <taxon>Aspergillus subgen. Nidulantes</taxon>
    </lineage>
</organism>
<sequence>MPGGVAAAQGAEYEAPWINRAWTLQEATLCANTHVLFLHFNQFLDTEYKYFMFYTNASYTITHIDGELALSRLRHLLNDRSGVKISKINVETGEGTGWTFAPRCFGDDSAAISALQGVLVGQTPAMVRSAAWRSIWLRTSTKPQDMVFSIMHVFEVQIDVDYALTREDLILELARKSASVPCWLDIGTDLPLTIVGKHTVPVGNYITRDHFVRDFDIKIRTPPTASYDGDLVCAKIFKVHHDSSGRLAISDGHGKERELKADEVSGSHIMFIGETSTYTGNGQAVPMPAACYLRKSEKGIWERSPRPQPTIKDCKLLTFTTSLHPFDILLPIHLAPISKMVSRWFMDDMYCSICGGPLSSIRLRRSSTLQPGDNEIRAHNDDCTPACGLVNEDDYKGLNYGPENPDFGEAHDLHCHKCFGYDGSIVSEEDIAWLDRVMMLDSRNGTFHLSEIFRLEFWNPDGVFHYEDGRSTFTPKESKVYVHHTCVEMLKIVHDATRQGQGPLDFHRVGTAMHARLRDDNVDWGDDPRLYGGAERCHGDVFWESGWVPKRSEECFVADPMKPPNFRGLVDKSTTESETAPQHSSVAELDNGNTEDQSTTESEAALQDSSGNESVTAGEMDTDDDENETRTRNLIDTDSGVQDQEAAAETESTTESEAEAARQDLLDNLQRERPGLSASLDQFVQDHIIAEDPALTDFHSRITRHFPWLAAYTGSLVGEIYHAQTRGQTVDFLTMLEVLEKASEHPEDDNFVRAYYLEIANRARIWKCCEAILEVYGA</sequence>
<keyword evidence="3" id="KW-1185">Reference proteome</keyword>
<feature type="compositionally biased region" description="Polar residues" evidence="1">
    <location>
        <begin position="576"/>
        <end position="615"/>
    </location>
</feature>
<reference evidence="2 3" key="1">
    <citation type="journal article" date="2018" name="IMA Fungus">
        <title>IMA Genome-F 9: Draft genome sequence of Annulohypoxylon stygium, Aspergillus mulundensis, Berkeleyomyces basicola (syn. Thielaviopsis basicola), Ceratocystis smalleyi, two Cercospora beticola strains, Coleophoma cylindrospora, Fusarium fracticaudum, Phialophora cf. hyalina, and Morchella septimelata.</title>
        <authorList>
            <person name="Wingfield B.D."/>
            <person name="Bills G.F."/>
            <person name="Dong Y."/>
            <person name="Huang W."/>
            <person name="Nel W.J."/>
            <person name="Swalarsk-Parry B.S."/>
            <person name="Vaghefi N."/>
            <person name="Wilken P.M."/>
            <person name="An Z."/>
            <person name="de Beer Z.W."/>
            <person name="De Vos L."/>
            <person name="Chen L."/>
            <person name="Duong T.A."/>
            <person name="Gao Y."/>
            <person name="Hammerbacher A."/>
            <person name="Kikkert J.R."/>
            <person name="Li Y."/>
            <person name="Li H."/>
            <person name="Li K."/>
            <person name="Li Q."/>
            <person name="Liu X."/>
            <person name="Ma X."/>
            <person name="Naidoo K."/>
            <person name="Pethybridge S.J."/>
            <person name="Sun J."/>
            <person name="Steenkamp E.T."/>
            <person name="van der Nest M.A."/>
            <person name="van Wyk S."/>
            <person name="Wingfield M.J."/>
            <person name="Xiong C."/>
            <person name="Yue Q."/>
            <person name="Zhang X."/>
        </authorList>
    </citation>
    <scope>NUCLEOTIDE SEQUENCE [LARGE SCALE GENOMIC DNA]</scope>
    <source>
        <strain evidence="2 3">DSM 5745</strain>
    </source>
</reference>
<evidence type="ECO:0000313" key="2">
    <source>
        <dbReference type="EMBL" id="RDW65847.1"/>
    </source>
</evidence>
<dbReference type="EMBL" id="PVWQ01000013">
    <property type="protein sequence ID" value="RDW65847.1"/>
    <property type="molecule type" value="Genomic_DNA"/>
</dbReference>
<dbReference type="OrthoDB" id="5125733at2759"/>